<evidence type="ECO:0000313" key="8">
    <source>
        <dbReference type="EMBL" id="MCO1656866.1"/>
    </source>
</evidence>
<evidence type="ECO:0000256" key="1">
    <source>
        <dbReference type="ARBA" id="ARBA00004651"/>
    </source>
</evidence>
<dbReference type="InterPro" id="IPR050189">
    <property type="entry name" value="MFS_Efflux_Transporters"/>
</dbReference>
<dbReference type="Proteomes" id="UP001165283">
    <property type="component" value="Unassembled WGS sequence"/>
</dbReference>
<keyword evidence="3 6" id="KW-0812">Transmembrane</keyword>
<evidence type="ECO:0000256" key="5">
    <source>
        <dbReference type="ARBA" id="ARBA00023136"/>
    </source>
</evidence>
<protein>
    <submittedName>
        <fullName evidence="8">MFS transporter</fullName>
    </submittedName>
</protein>
<dbReference type="CDD" id="cd17324">
    <property type="entry name" value="MFS_NepI_like"/>
    <property type="match status" value="1"/>
</dbReference>
<comment type="caution">
    <text evidence="8">The sequence shown here is derived from an EMBL/GenBank/DDBJ whole genome shotgun (WGS) entry which is preliminary data.</text>
</comment>
<feature type="transmembrane region" description="Helical" evidence="6">
    <location>
        <begin position="41"/>
        <end position="65"/>
    </location>
</feature>
<dbReference type="EMBL" id="JAGSOV010000037">
    <property type="protein sequence ID" value="MCO1656866.1"/>
    <property type="molecule type" value="Genomic_DNA"/>
</dbReference>
<gene>
    <name evidence="8" type="ORF">KDL28_17545</name>
</gene>
<feature type="transmembrane region" description="Helical" evidence="6">
    <location>
        <begin position="206"/>
        <end position="226"/>
    </location>
</feature>
<dbReference type="Pfam" id="PF07690">
    <property type="entry name" value="MFS_1"/>
    <property type="match status" value="1"/>
</dbReference>
<feature type="transmembrane region" description="Helical" evidence="6">
    <location>
        <begin position="358"/>
        <end position="376"/>
    </location>
</feature>
<evidence type="ECO:0000256" key="2">
    <source>
        <dbReference type="ARBA" id="ARBA00022475"/>
    </source>
</evidence>
<dbReference type="RefSeq" id="WP_252439972.1">
    <property type="nucleotide sequence ID" value="NZ_JAGSOV010000037.1"/>
</dbReference>
<dbReference type="InterPro" id="IPR011701">
    <property type="entry name" value="MFS"/>
</dbReference>
<feature type="transmembrane region" description="Helical" evidence="6">
    <location>
        <begin position="295"/>
        <end position="320"/>
    </location>
</feature>
<dbReference type="PROSITE" id="PS50850">
    <property type="entry name" value="MFS"/>
    <property type="match status" value="1"/>
</dbReference>
<dbReference type="InterPro" id="IPR036259">
    <property type="entry name" value="MFS_trans_sf"/>
</dbReference>
<evidence type="ECO:0000313" key="9">
    <source>
        <dbReference type="Proteomes" id="UP001165283"/>
    </source>
</evidence>
<organism evidence="8 9">
    <name type="scientific">Pseudonocardia humida</name>
    <dbReference type="NCBI Taxonomy" id="2800819"/>
    <lineage>
        <taxon>Bacteria</taxon>
        <taxon>Bacillati</taxon>
        <taxon>Actinomycetota</taxon>
        <taxon>Actinomycetes</taxon>
        <taxon>Pseudonocardiales</taxon>
        <taxon>Pseudonocardiaceae</taxon>
        <taxon>Pseudonocardia</taxon>
    </lineage>
</organism>
<dbReference type="PANTHER" id="PTHR43124:SF4">
    <property type="entry name" value="SUGAR EFFLUX TRANSPORTER"/>
    <property type="match status" value="1"/>
</dbReference>
<feature type="transmembrane region" description="Helical" evidence="6">
    <location>
        <begin position="269"/>
        <end position="289"/>
    </location>
</feature>
<evidence type="ECO:0000256" key="6">
    <source>
        <dbReference type="SAM" id="Phobius"/>
    </source>
</evidence>
<keyword evidence="9" id="KW-1185">Reference proteome</keyword>
<evidence type="ECO:0000256" key="4">
    <source>
        <dbReference type="ARBA" id="ARBA00022989"/>
    </source>
</evidence>
<keyword evidence="2" id="KW-1003">Cell membrane</keyword>
<feature type="transmembrane region" description="Helical" evidence="6">
    <location>
        <begin position="246"/>
        <end position="264"/>
    </location>
</feature>
<proteinExistence type="predicted"/>
<accession>A0ABT1A1I2</accession>
<dbReference type="InterPro" id="IPR020846">
    <property type="entry name" value="MFS_dom"/>
</dbReference>
<name>A0ABT1A1I2_9PSEU</name>
<dbReference type="SUPFAM" id="SSF103473">
    <property type="entry name" value="MFS general substrate transporter"/>
    <property type="match status" value="1"/>
</dbReference>
<sequence length="400" mass="39485">MALGPARSVITLLALSLSTFVFVTTETLPIGLLPLIADDLGVTQAAVGLLVTGYGMVVVLATIPLTRFTRRVRRRPLLAALLGVSVVGTSVSALADDYPVLLASRLGVALSQALFWSVVTPAAAALFPAATRGRALSILYAGSSLAAVAGVPVGTWLGQLAGWRSAFLAVAALGLIPLLVVAVLLPEAPAGGHESDRGSAPDRGRYLALLAATALAVSGAFSAFTYVSPFLVEVAGFPLAATGPLLLARGIAGVLGVLAVGLLVDRNPWLTMTAVVGLQAVALGAQYALGAVPVVAVVAVAAAGLALSALAAVLGARALVVAPGSTAMASAGASTAFNVGITGGALLGGLLLPAGVGTTALAGALLSLAALVVLLAEPALSSTGRRKAVGEPVRIHHAVG</sequence>
<feature type="transmembrane region" description="Helical" evidence="6">
    <location>
        <begin position="163"/>
        <end position="185"/>
    </location>
</feature>
<feature type="domain" description="Major facilitator superfamily (MFS) profile" evidence="7">
    <location>
        <begin position="11"/>
        <end position="381"/>
    </location>
</feature>
<feature type="transmembrane region" description="Helical" evidence="6">
    <location>
        <begin position="107"/>
        <end position="126"/>
    </location>
</feature>
<dbReference type="Gene3D" id="1.20.1250.20">
    <property type="entry name" value="MFS general substrate transporter like domains"/>
    <property type="match status" value="1"/>
</dbReference>
<keyword evidence="5 6" id="KW-0472">Membrane</keyword>
<dbReference type="PANTHER" id="PTHR43124">
    <property type="entry name" value="PURINE EFFLUX PUMP PBUE"/>
    <property type="match status" value="1"/>
</dbReference>
<comment type="subcellular location">
    <subcellularLocation>
        <location evidence="1">Cell membrane</location>
        <topology evidence="1">Multi-pass membrane protein</topology>
    </subcellularLocation>
</comment>
<feature type="transmembrane region" description="Helical" evidence="6">
    <location>
        <begin position="77"/>
        <end position="95"/>
    </location>
</feature>
<evidence type="ECO:0000256" key="3">
    <source>
        <dbReference type="ARBA" id="ARBA00022692"/>
    </source>
</evidence>
<keyword evidence="4 6" id="KW-1133">Transmembrane helix</keyword>
<reference evidence="8" key="1">
    <citation type="submission" date="2021-04" db="EMBL/GenBank/DDBJ databases">
        <title>Pseudonocardia sp. nov., isolated from sandy soil of mangrove forest.</title>
        <authorList>
            <person name="Zan Z."/>
            <person name="Huang R."/>
            <person name="Liu W."/>
        </authorList>
    </citation>
    <scope>NUCLEOTIDE SEQUENCE</scope>
    <source>
        <strain evidence="8">S2-4</strain>
    </source>
</reference>
<evidence type="ECO:0000259" key="7">
    <source>
        <dbReference type="PROSITE" id="PS50850"/>
    </source>
</evidence>
<feature type="transmembrane region" description="Helical" evidence="6">
    <location>
        <begin position="332"/>
        <end position="352"/>
    </location>
</feature>
<feature type="transmembrane region" description="Helical" evidence="6">
    <location>
        <begin position="138"/>
        <end position="157"/>
    </location>
</feature>